<sequence>MIKNRTFMMGLGSGLVVGAILLQLMWIGQGSTASDTKDLTKEQLMAAAEALDMQVIEHSEELLTADQWEEKKLSERSSETEGSDKAKEIGTKQPDIPEQPEKPEADGKDQKPKEVNKPAEPKTPVKANAPIKVNIRAGNNLSDVASHLLSAGVIDNKQAFINKATEKKINTSIQSGTYSFTAGESYNSIITKITAKPSN</sequence>
<keyword evidence="3" id="KW-1185">Reference proteome</keyword>
<evidence type="ECO:0000313" key="2">
    <source>
        <dbReference type="EMBL" id="KZS43719.1"/>
    </source>
</evidence>
<accession>A0A163EBC2</accession>
<dbReference type="Proteomes" id="UP000076796">
    <property type="component" value="Unassembled WGS sequence"/>
</dbReference>
<dbReference type="GeneID" id="97554743"/>
<dbReference type="EMBL" id="LWMH01000002">
    <property type="protein sequence ID" value="KZS43719.1"/>
    <property type="molecule type" value="Genomic_DNA"/>
</dbReference>
<name>A0A163EBC2_9BACL</name>
<gene>
    <name evidence="2" type="ORF">AWU65_26900</name>
</gene>
<evidence type="ECO:0008006" key="4">
    <source>
        <dbReference type="Google" id="ProtNLM"/>
    </source>
</evidence>
<feature type="compositionally biased region" description="Basic and acidic residues" evidence="1">
    <location>
        <begin position="99"/>
        <end position="120"/>
    </location>
</feature>
<dbReference type="OrthoDB" id="2680673at2"/>
<reference evidence="2" key="1">
    <citation type="journal article" date="2016" name="Genome Announc.">
        <title>Draft genomes of two strains of Paenibacillus glucanolyticus with capability to degrade lignocellulose.</title>
        <authorList>
            <person name="Mathews S.L."/>
            <person name="Pawlak J."/>
            <person name="Grunden A.M."/>
        </authorList>
    </citation>
    <scope>NUCLEOTIDE SEQUENCE [LARGE SCALE GENOMIC DNA]</scope>
    <source>
        <strain evidence="2">SLM1</strain>
    </source>
</reference>
<comment type="caution">
    <text evidence="2">The sequence shown here is derived from an EMBL/GenBank/DDBJ whole genome shotgun (WGS) entry which is preliminary data.</text>
</comment>
<dbReference type="Gene3D" id="3.30.1490.480">
    <property type="entry name" value="Endolytic murein transglycosylase"/>
    <property type="match status" value="1"/>
</dbReference>
<dbReference type="AlphaFoldDB" id="A0A163EBC2"/>
<organism evidence="2 3">
    <name type="scientific">Paenibacillus glucanolyticus</name>
    <dbReference type="NCBI Taxonomy" id="59843"/>
    <lineage>
        <taxon>Bacteria</taxon>
        <taxon>Bacillati</taxon>
        <taxon>Bacillota</taxon>
        <taxon>Bacilli</taxon>
        <taxon>Bacillales</taxon>
        <taxon>Paenibacillaceae</taxon>
        <taxon>Paenibacillus</taxon>
    </lineage>
</organism>
<dbReference type="RefSeq" id="WP_063480021.1">
    <property type="nucleotide sequence ID" value="NZ_CP147845.1"/>
</dbReference>
<evidence type="ECO:0000313" key="3">
    <source>
        <dbReference type="Proteomes" id="UP000076796"/>
    </source>
</evidence>
<protein>
    <recommendedName>
        <fullName evidence="4">Aminodeoxychorismate lyase</fullName>
    </recommendedName>
</protein>
<feature type="region of interest" description="Disordered" evidence="1">
    <location>
        <begin position="66"/>
        <end position="127"/>
    </location>
</feature>
<proteinExistence type="predicted"/>
<feature type="compositionally biased region" description="Basic and acidic residues" evidence="1">
    <location>
        <begin position="68"/>
        <end position="90"/>
    </location>
</feature>
<evidence type="ECO:0000256" key="1">
    <source>
        <dbReference type="SAM" id="MobiDB-lite"/>
    </source>
</evidence>
<dbReference type="STRING" id="59843.A3958_25635"/>